<evidence type="ECO:0000256" key="2">
    <source>
        <dbReference type="ARBA" id="ARBA00022679"/>
    </source>
</evidence>
<dbReference type="EMBL" id="JAAGNX010000001">
    <property type="protein sequence ID" value="NDV61689.1"/>
    <property type="molecule type" value="Genomic_DNA"/>
</dbReference>
<keyword evidence="4" id="KW-0865">Zymogen</keyword>
<evidence type="ECO:0000256" key="4">
    <source>
        <dbReference type="ARBA" id="ARBA00023145"/>
    </source>
</evidence>
<dbReference type="RefSeq" id="WP_163962840.1">
    <property type="nucleotide sequence ID" value="NZ_JAAGNX010000001.1"/>
</dbReference>
<keyword evidence="3" id="KW-0378">Hydrolase</keyword>
<dbReference type="GO" id="GO:0016787">
    <property type="term" value="F:hydrolase activity"/>
    <property type="evidence" value="ECO:0007669"/>
    <property type="project" value="UniProtKB-KW"/>
</dbReference>
<dbReference type="AlphaFoldDB" id="A0A6B2M054"/>
<dbReference type="GO" id="GO:0016740">
    <property type="term" value="F:transferase activity"/>
    <property type="evidence" value="ECO:0007669"/>
    <property type="project" value="UniProtKB-KW"/>
</dbReference>
<keyword evidence="2 5" id="KW-0808">Transferase</keyword>
<dbReference type="PANTHER" id="PTHR43199">
    <property type="entry name" value="GLUTATHIONE HYDROLASE"/>
    <property type="match status" value="1"/>
</dbReference>
<evidence type="ECO:0000313" key="5">
    <source>
        <dbReference type="EMBL" id="NDV61689.1"/>
    </source>
</evidence>
<accession>A0A6B2M054</accession>
<organism evidence="5 6">
    <name type="scientific">Oceanipulchritudo coccoides</name>
    <dbReference type="NCBI Taxonomy" id="2706888"/>
    <lineage>
        <taxon>Bacteria</taxon>
        <taxon>Pseudomonadati</taxon>
        <taxon>Verrucomicrobiota</taxon>
        <taxon>Opitutia</taxon>
        <taxon>Puniceicoccales</taxon>
        <taxon>Oceanipulchritudinaceae</taxon>
        <taxon>Oceanipulchritudo</taxon>
    </lineage>
</organism>
<keyword evidence="6" id="KW-1185">Reference proteome</keyword>
<evidence type="ECO:0000313" key="6">
    <source>
        <dbReference type="Proteomes" id="UP000478417"/>
    </source>
</evidence>
<protein>
    <submittedName>
        <fullName evidence="5">Gamma-glutamyltransferase</fullName>
    </submittedName>
</protein>
<evidence type="ECO:0000256" key="1">
    <source>
        <dbReference type="ARBA" id="ARBA00009381"/>
    </source>
</evidence>
<dbReference type="InterPro" id="IPR029055">
    <property type="entry name" value="Ntn_hydrolases_N"/>
</dbReference>
<gene>
    <name evidence="5" type="ORF">G0Q06_04430</name>
</gene>
<dbReference type="Pfam" id="PF01019">
    <property type="entry name" value="G_glu_transpept"/>
    <property type="match status" value="1"/>
</dbReference>
<reference evidence="5 6" key="1">
    <citation type="submission" date="2020-02" db="EMBL/GenBank/DDBJ databases">
        <title>Albibacoteraceae fam. nov., the first described family within the subdivision 4 Verrucomicrobia.</title>
        <authorList>
            <person name="Xi F."/>
        </authorList>
    </citation>
    <scope>NUCLEOTIDE SEQUENCE [LARGE SCALE GENOMIC DNA]</scope>
    <source>
        <strain evidence="5 6">CK1056</strain>
    </source>
</reference>
<dbReference type="SUPFAM" id="SSF56235">
    <property type="entry name" value="N-terminal nucleophile aminohydrolases (Ntn hydrolases)"/>
    <property type="match status" value="1"/>
</dbReference>
<dbReference type="PANTHER" id="PTHR43199:SF1">
    <property type="entry name" value="GLUTATHIONE HYDROLASE PROENZYME"/>
    <property type="match status" value="1"/>
</dbReference>
<dbReference type="InterPro" id="IPR043137">
    <property type="entry name" value="GGT_ssub_C"/>
</dbReference>
<sequence>MKGSIIAAGHPLTAEAAAHALKSGGNAFDAAVSGWLASCLAEPVLTSPGGGGFAMVSPESGSPRLYDFFTQTPGIRNPEAKAIPLEADFGSTRQVFHLGAGTIATPGCVAGMLKIHQDLGKLPFGECAAPAIDLSRKGLTITSHAAELLQVVTALYLSTPEAKALFESRSHPGTCLKEQELFQNKEMGPFLEMLVKEGSRWFYEGDIGRMAAELSQTSGGHLTREDFLDYQVHIREPLEITRNGASIWLNPPPSMGGTLIAVGLSLHEPATITPYPFSQFKDWNQWIEPLKVMSLMRSGQGCGQLSKAEKARLNKAIASNPALTSAVENLLPHALPQTRADGTTQLSVMDKWGNEISMTTSNGAGSAVILPGTGFMLNNMLGEEDLQPEGLGTWRTNSRLSSMMAPLLARLPDGRRLATGSGGSNRIRSTLLQILRHLLDRGSSLEEAVRAPRLHWENNELHAETDAMHALGPIMEEFGWPLVAHSIPNLYFGGAHSVVCTKSGELDGMGDPRRGGVCLKV</sequence>
<dbReference type="PRINTS" id="PR01210">
    <property type="entry name" value="GGTRANSPTASE"/>
</dbReference>
<proteinExistence type="inferred from homology"/>
<dbReference type="InterPro" id="IPR051792">
    <property type="entry name" value="GGT_bact"/>
</dbReference>
<dbReference type="Proteomes" id="UP000478417">
    <property type="component" value="Unassembled WGS sequence"/>
</dbReference>
<name>A0A6B2M054_9BACT</name>
<dbReference type="Gene3D" id="3.60.20.40">
    <property type="match status" value="1"/>
</dbReference>
<evidence type="ECO:0000256" key="3">
    <source>
        <dbReference type="ARBA" id="ARBA00022801"/>
    </source>
</evidence>
<comment type="similarity">
    <text evidence="1">Belongs to the gamma-glutamyltransferase family.</text>
</comment>
<comment type="caution">
    <text evidence="5">The sequence shown here is derived from an EMBL/GenBank/DDBJ whole genome shotgun (WGS) entry which is preliminary data.</text>
</comment>